<dbReference type="EMBL" id="DVLY01000031">
    <property type="protein sequence ID" value="HIT97457.1"/>
    <property type="molecule type" value="Genomic_DNA"/>
</dbReference>
<gene>
    <name evidence="1" type="ORF">IAC44_01310</name>
</gene>
<reference evidence="1" key="1">
    <citation type="submission" date="2020-10" db="EMBL/GenBank/DDBJ databases">
        <authorList>
            <person name="Gilroy R."/>
        </authorList>
    </citation>
    <scope>NUCLEOTIDE SEQUENCE</scope>
    <source>
        <strain evidence="1">1383</strain>
    </source>
</reference>
<proteinExistence type="predicted"/>
<dbReference type="Proteomes" id="UP000824161">
    <property type="component" value="Unassembled WGS sequence"/>
</dbReference>
<name>A0A9D1KT05_9FLAO</name>
<reference evidence="1" key="2">
    <citation type="journal article" date="2021" name="PeerJ">
        <title>Extensive microbial diversity within the chicken gut microbiome revealed by metagenomics and culture.</title>
        <authorList>
            <person name="Gilroy R."/>
            <person name="Ravi A."/>
            <person name="Getino M."/>
            <person name="Pursley I."/>
            <person name="Horton D.L."/>
            <person name="Alikhan N.F."/>
            <person name="Baker D."/>
            <person name="Gharbi K."/>
            <person name="Hall N."/>
            <person name="Watson M."/>
            <person name="Adriaenssens E.M."/>
            <person name="Foster-Nyarko E."/>
            <person name="Jarju S."/>
            <person name="Secka A."/>
            <person name="Antonio M."/>
            <person name="Oren A."/>
            <person name="Chaudhuri R.R."/>
            <person name="La Ragione R."/>
            <person name="Hildebrand F."/>
            <person name="Pallen M.J."/>
        </authorList>
    </citation>
    <scope>NUCLEOTIDE SEQUENCE</scope>
    <source>
        <strain evidence="1">1383</strain>
    </source>
</reference>
<evidence type="ECO:0000313" key="1">
    <source>
        <dbReference type="EMBL" id="HIT97457.1"/>
    </source>
</evidence>
<evidence type="ECO:0000313" key="2">
    <source>
        <dbReference type="Proteomes" id="UP000824161"/>
    </source>
</evidence>
<comment type="caution">
    <text evidence="1">The sequence shown here is derived from an EMBL/GenBank/DDBJ whole genome shotgun (WGS) entry which is preliminary data.</text>
</comment>
<organism evidence="1 2">
    <name type="scientific">Candidatus Merdimorpha stercoravium</name>
    <dbReference type="NCBI Taxonomy" id="2840863"/>
    <lineage>
        <taxon>Bacteria</taxon>
        <taxon>Pseudomonadati</taxon>
        <taxon>Bacteroidota</taxon>
        <taxon>Flavobacteriia</taxon>
        <taxon>Flavobacteriales</taxon>
        <taxon>Candidatus Merdimorpha</taxon>
    </lineage>
</organism>
<protein>
    <submittedName>
        <fullName evidence="1">IS30 family transposase</fullName>
    </submittedName>
</protein>
<accession>A0A9D1KT05</accession>
<dbReference type="AlphaFoldDB" id="A0A9D1KT05"/>
<sequence>NNLNNRPRKRLGYLTPNEKFKQIINMNSVAFVT</sequence>
<feature type="non-terminal residue" evidence="1">
    <location>
        <position position="1"/>
    </location>
</feature>